<dbReference type="eggNOG" id="COG0332">
    <property type="taxonomic scope" value="Bacteria"/>
</dbReference>
<proteinExistence type="predicted"/>
<keyword evidence="2" id="KW-1185">Reference proteome</keyword>
<dbReference type="Gene3D" id="3.40.47.10">
    <property type="match status" value="2"/>
</dbReference>
<dbReference type="EMBL" id="CP002600">
    <property type="protein sequence ID" value="AEA64407.1"/>
    <property type="molecule type" value="Genomic_DNA"/>
</dbReference>
<dbReference type="AlphaFoldDB" id="F2LQ61"/>
<dbReference type="InterPro" id="IPR016039">
    <property type="entry name" value="Thiolase-like"/>
</dbReference>
<dbReference type="STRING" id="999541.bgla_2g19720"/>
<dbReference type="RefSeq" id="WP_013690734.1">
    <property type="nucleotide sequence ID" value="NC_015376.1"/>
</dbReference>
<dbReference type="HOGENOM" id="CLU_075552_0_0_4"/>
<dbReference type="Proteomes" id="UP000008316">
    <property type="component" value="Chromosome 2"/>
</dbReference>
<organism evidence="1 2">
    <name type="scientific">Burkholderia gladioli (strain BSR3)</name>
    <dbReference type="NCBI Taxonomy" id="999541"/>
    <lineage>
        <taxon>Bacteria</taxon>
        <taxon>Pseudomonadati</taxon>
        <taxon>Pseudomonadota</taxon>
        <taxon>Betaproteobacteria</taxon>
        <taxon>Burkholderiales</taxon>
        <taxon>Burkholderiaceae</taxon>
        <taxon>Burkholderia</taxon>
    </lineage>
</organism>
<gene>
    <name evidence="1" type="ordered locus">bgla_2g19720</name>
</gene>
<reference evidence="1 2" key="1">
    <citation type="journal article" date="2011" name="J. Bacteriol.">
        <title>Complete genome sequence of Burkholderia gladioli BSR3.</title>
        <authorList>
            <person name="Seo Y.S."/>
            <person name="Lim J."/>
            <person name="Choi B.S."/>
            <person name="Kim H."/>
            <person name="Goo E."/>
            <person name="Lee B."/>
            <person name="Lim J.S."/>
            <person name="Choi I.Y."/>
            <person name="Moon J.S."/>
            <person name="Kim J."/>
            <person name="Hwang I."/>
        </authorList>
    </citation>
    <scope>NUCLEOTIDE SEQUENCE [LARGE SCALE GENOMIC DNA]</scope>
    <source>
        <strain evidence="1 2">BSR3</strain>
    </source>
</reference>
<evidence type="ECO:0000313" key="1">
    <source>
        <dbReference type="EMBL" id="AEA64407.1"/>
    </source>
</evidence>
<sequence length="380" mass="40777">MSPPLSFACRRDTFRIGIDAAAYELPGARVEIEAWAAEHGYPAERAAAIARAGSRYFHVASDTSETELAIAAVQRLLDTSRSSAKQIGAIVHVHTQPFSVPPAPRSLPHEVAAHCGIAPLWMGSIAPLASASIATGIEAVRALMRRHARLDAALVVSSDRAYGEDTRMRQDRGVQCDGAAAMLLVRNSTRNRLGGIALSSSAPAYRDADAAGYETGLDGAPEAGFESSFDSRLDSRLDSRFDSRFESAFESAFESRLGERHRAGFAPHARAPSWPVTREVIDAAVAMEPHPLADYALLLPPNVDLPGWDALCREMRLPRERLFAANIHARGHACCSDFPINLADAGLDALALGQHVIGVMQSSRGAHAALTLHPASRHDD</sequence>
<dbReference type="GO" id="GO:0016746">
    <property type="term" value="F:acyltransferase activity"/>
    <property type="evidence" value="ECO:0007669"/>
    <property type="project" value="UniProtKB-KW"/>
</dbReference>
<protein>
    <recommendedName>
        <fullName evidence="3">3-oxoacyl-ACP synthase</fullName>
    </recommendedName>
</protein>
<name>F2LQ61_BURGS</name>
<dbReference type="PANTHER" id="PTHR34069">
    <property type="entry name" value="3-OXOACYL-[ACYL-CARRIER-PROTEIN] SYNTHASE 3"/>
    <property type="match status" value="1"/>
</dbReference>
<dbReference type="GO" id="GO:0044550">
    <property type="term" value="P:secondary metabolite biosynthetic process"/>
    <property type="evidence" value="ECO:0007669"/>
    <property type="project" value="TreeGrafter"/>
</dbReference>
<dbReference type="PANTHER" id="PTHR34069:SF2">
    <property type="entry name" value="BETA-KETOACYL-[ACYL-CARRIER-PROTEIN] SYNTHASE III"/>
    <property type="match status" value="1"/>
</dbReference>
<dbReference type="SUPFAM" id="SSF53901">
    <property type="entry name" value="Thiolase-like"/>
    <property type="match status" value="2"/>
</dbReference>
<evidence type="ECO:0000313" key="2">
    <source>
        <dbReference type="Proteomes" id="UP000008316"/>
    </source>
</evidence>
<dbReference type="KEGG" id="bgd:bgla_2g19720"/>
<accession>F2LQ61</accession>
<evidence type="ECO:0008006" key="3">
    <source>
        <dbReference type="Google" id="ProtNLM"/>
    </source>
</evidence>